<dbReference type="InterPro" id="IPR015424">
    <property type="entry name" value="PyrdxlP-dep_Trfase"/>
</dbReference>
<reference evidence="4" key="2">
    <citation type="journal article" date="2021" name="Genome Biol. Evol.">
        <title>Developing a high-quality reference genome for a parasitic bivalve with doubly uniparental inheritance (Bivalvia: Unionida).</title>
        <authorList>
            <person name="Smith C.H."/>
        </authorList>
    </citation>
    <scope>NUCLEOTIDE SEQUENCE</scope>
    <source>
        <strain evidence="4">CHS0354</strain>
        <tissue evidence="4">Mantle</tissue>
    </source>
</reference>
<name>A0AAE0TEA9_9BIVA</name>
<sequence>MDKHCDNARHIAESLAKDMRLKKVLYPFLPSHPGYTLAKKQMKQGGALLTIELPGGSQILQRAEDDFALIQSGRYALRLPLTRRPPHIPNFRPRNAYAWELPTG</sequence>
<dbReference type="SUPFAM" id="SSF53383">
    <property type="entry name" value="PLP-dependent transferases"/>
    <property type="match status" value="1"/>
</dbReference>
<comment type="caution">
    <text evidence="4">The sequence shown here is derived from an EMBL/GenBank/DDBJ whole genome shotgun (WGS) entry which is preliminary data.</text>
</comment>
<evidence type="ECO:0000313" key="4">
    <source>
        <dbReference type="EMBL" id="KAK3608812.1"/>
    </source>
</evidence>
<gene>
    <name evidence="4" type="ORF">CHS0354_006853</name>
</gene>
<proteinExistence type="inferred from homology"/>
<comment type="cofactor">
    <cofactor evidence="1 3">
        <name>pyridoxal 5'-phosphate</name>
        <dbReference type="ChEBI" id="CHEBI:597326"/>
    </cofactor>
</comment>
<dbReference type="Proteomes" id="UP001195483">
    <property type="component" value="Unassembled WGS sequence"/>
</dbReference>
<comment type="similarity">
    <text evidence="3">Belongs to the trans-sulfuration enzymes family.</text>
</comment>
<reference evidence="4" key="1">
    <citation type="journal article" date="2021" name="Genome Biol. Evol.">
        <title>A High-Quality Reference Genome for a Parasitic Bivalve with Doubly Uniparental Inheritance (Bivalvia: Unionida).</title>
        <authorList>
            <person name="Smith C.H."/>
        </authorList>
    </citation>
    <scope>NUCLEOTIDE SEQUENCE</scope>
    <source>
        <strain evidence="4">CHS0354</strain>
    </source>
</reference>
<evidence type="ECO:0000256" key="3">
    <source>
        <dbReference type="RuleBase" id="RU362118"/>
    </source>
</evidence>
<dbReference type="EMBL" id="JAEAOA010000469">
    <property type="protein sequence ID" value="KAK3608812.1"/>
    <property type="molecule type" value="Genomic_DNA"/>
</dbReference>
<keyword evidence="5" id="KW-1185">Reference proteome</keyword>
<organism evidence="4 5">
    <name type="scientific">Potamilus streckersoni</name>
    <dbReference type="NCBI Taxonomy" id="2493646"/>
    <lineage>
        <taxon>Eukaryota</taxon>
        <taxon>Metazoa</taxon>
        <taxon>Spiralia</taxon>
        <taxon>Lophotrochozoa</taxon>
        <taxon>Mollusca</taxon>
        <taxon>Bivalvia</taxon>
        <taxon>Autobranchia</taxon>
        <taxon>Heteroconchia</taxon>
        <taxon>Palaeoheterodonta</taxon>
        <taxon>Unionida</taxon>
        <taxon>Unionoidea</taxon>
        <taxon>Unionidae</taxon>
        <taxon>Ambleminae</taxon>
        <taxon>Lampsilini</taxon>
        <taxon>Potamilus</taxon>
    </lineage>
</organism>
<dbReference type="Pfam" id="PF01053">
    <property type="entry name" value="Cys_Met_Meta_PP"/>
    <property type="match status" value="1"/>
</dbReference>
<protein>
    <submittedName>
        <fullName evidence="4">Uncharacterized protein</fullName>
    </submittedName>
</protein>
<evidence type="ECO:0000256" key="1">
    <source>
        <dbReference type="ARBA" id="ARBA00001933"/>
    </source>
</evidence>
<dbReference type="GO" id="GO:0019346">
    <property type="term" value="P:transsulfuration"/>
    <property type="evidence" value="ECO:0007669"/>
    <property type="project" value="InterPro"/>
</dbReference>
<keyword evidence="2 3" id="KW-0663">Pyridoxal phosphate</keyword>
<dbReference type="Gene3D" id="3.90.1150.10">
    <property type="entry name" value="Aspartate Aminotransferase, domain 1"/>
    <property type="match status" value="1"/>
</dbReference>
<dbReference type="AlphaFoldDB" id="A0AAE0TEA9"/>
<evidence type="ECO:0000313" key="5">
    <source>
        <dbReference type="Proteomes" id="UP001195483"/>
    </source>
</evidence>
<dbReference type="InterPro" id="IPR015422">
    <property type="entry name" value="PyrdxlP-dep_Trfase_small"/>
</dbReference>
<dbReference type="InterPro" id="IPR000277">
    <property type="entry name" value="Cys/Met-Metab_PyrdxlP-dep_enz"/>
</dbReference>
<evidence type="ECO:0000256" key="2">
    <source>
        <dbReference type="ARBA" id="ARBA00022898"/>
    </source>
</evidence>
<accession>A0AAE0TEA9</accession>
<dbReference type="GO" id="GO:0030170">
    <property type="term" value="F:pyridoxal phosphate binding"/>
    <property type="evidence" value="ECO:0007669"/>
    <property type="project" value="InterPro"/>
</dbReference>
<reference evidence="4" key="3">
    <citation type="submission" date="2023-05" db="EMBL/GenBank/DDBJ databases">
        <authorList>
            <person name="Smith C.H."/>
        </authorList>
    </citation>
    <scope>NUCLEOTIDE SEQUENCE</scope>
    <source>
        <strain evidence="4">CHS0354</strain>
        <tissue evidence="4">Mantle</tissue>
    </source>
</reference>